<accession>A0A1C0ZWV4</accession>
<evidence type="ECO:0000313" key="1">
    <source>
        <dbReference type="EMBL" id="OCT12594.1"/>
    </source>
</evidence>
<dbReference type="GO" id="GO:0019441">
    <property type="term" value="P:L-tryptophan catabolic process to kynurenine"/>
    <property type="evidence" value="ECO:0007669"/>
    <property type="project" value="InterPro"/>
</dbReference>
<protein>
    <recommendedName>
        <fullName evidence="3">Cyclase</fullName>
    </recommendedName>
</protein>
<dbReference type="SUPFAM" id="SSF102198">
    <property type="entry name" value="Putative cyclase"/>
    <property type="match status" value="1"/>
</dbReference>
<comment type="caution">
    <text evidence="1">The sequence shown here is derived from an EMBL/GenBank/DDBJ whole genome shotgun (WGS) entry which is preliminary data.</text>
</comment>
<dbReference type="Proteomes" id="UP000093309">
    <property type="component" value="Unassembled WGS sequence"/>
</dbReference>
<dbReference type="Gene3D" id="3.50.30.50">
    <property type="entry name" value="Putative cyclase"/>
    <property type="match status" value="1"/>
</dbReference>
<gene>
    <name evidence="1" type="ORF">A8709_32800</name>
</gene>
<evidence type="ECO:0008006" key="3">
    <source>
        <dbReference type="Google" id="ProtNLM"/>
    </source>
</evidence>
<proteinExistence type="predicted"/>
<dbReference type="GO" id="GO:0004061">
    <property type="term" value="F:arylformamidase activity"/>
    <property type="evidence" value="ECO:0007669"/>
    <property type="project" value="InterPro"/>
</dbReference>
<dbReference type="InterPro" id="IPR007325">
    <property type="entry name" value="KFase/CYL"/>
</dbReference>
<evidence type="ECO:0000313" key="2">
    <source>
        <dbReference type="Proteomes" id="UP000093309"/>
    </source>
</evidence>
<reference evidence="2" key="1">
    <citation type="submission" date="2016-05" db="EMBL/GenBank/DDBJ databases">
        <title>Paenibacillus oryzae. sp. nov., isolated from the rice root.</title>
        <authorList>
            <person name="Zhang J."/>
            <person name="Zhang X."/>
        </authorList>
    </citation>
    <scope>NUCLEOTIDE SEQUENCE [LARGE SCALE GENOMIC DNA]</scope>
    <source>
        <strain evidence="2">KCTC13222</strain>
    </source>
</reference>
<keyword evidence="2" id="KW-1185">Reference proteome</keyword>
<dbReference type="PANTHER" id="PTHR34861">
    <property type="match status" value="1"/>
</dbReference>
<dbReference type="Pfam" id="PF04199">
    <property type="entry name" value="Cyclase"/>
    <property type="match status" value="1"/>
</dbReference>
<dbReference type="PANTHER" id="PTHR34861:SF10">
    <property type="entry name" value="CYCLASE"/>
    <property type="match status" value="1"/>
</dbReference>
<sequence>MDMTGNLEHTAKIYGKLSFPQFTPQLISMIRTGRVYSLQQVLEPGIPVFEGHAPFKIMPHIRHFDSDGILEGSGGFASELTMMGQHTGTHIDALCHFSKRVGDERYFFGGQTVSDAENHEGILKWSVEQMPPIITKGVLLDIPKALGVDILEDSYAITAEDIKLCEEKQGIHITNGMCVLTRTGFSKYWMKENKRFLSRHAGVNLQAAQYLVEKGAIVVGGDTSTFEVLPSPKHDVHIYLLVEQGVPIMECLNLEQLAQEQVYEFVIIVTPLKLKGVTASVIHPIAIC</sequence>
<organism evidence="1 2">
    <name type="scientific">Paenibacillus pectinilyticus</name>
    <dbReference type="NCBI Taxonomy" id="512399"/>
    <lineage>
        <taxon>Bacteria</taxon>
        <taxon>Bacillati</taxon>
        <taxon>Bacillota</taxon>
        <taxon>Bacilli</taxon>
        <taxon>Bacillales</taxon>
        <taxon>Paenibacillaceae</taxon>
        <taxon>Paenibacillus</taxon>
    </lineage>
</organism>
<dbReference type="AlphaFoldDB" id="A0A1C0ZWV4"/>
<dbReference type="InterPro" id="IPR037175">
    <property type="entry name" value="KFase_sf"/>
</dbReference>
<name>A0A1C0ZWV4_9BACL</name>
<dbReference type="STRING" id="512399.A8709_32800"/>
<dbReference type="EMBL" id="LYPC01000027">
    <property type="protein sequence ID" value="OCT12594.1"/>
    <property type="molecule type" value="Genomic_DNA"/>
</dbReference>